<dbReference type="InterPro" id="IPR050747">
    <property type="entry name" value="Mitochondrial_chaperone_BCS1"/>
</dbReference>
<feature type="region of interest" description="Disordered" evidence="4">
    <location>
        <begin position="463"/>
        <end position="486"/>
    </location>
</feature>
<evidence type="ECO:0000256" key="5">
    <source>
        <dbReference type="SAM" id="Phobius"/>
    </source>
</evidence>
<sequence>MARAMQRTLQVLLVVTFISSLQASAEGDTGECEVALLQLPSARTPPTPKESEQAAAPAPKVALTDVSAPKEVPEEEEAAAPAAKVALTDVGAPKEVPEALLEASAQAADPAPNATMTVVSGPKATPTAVPPYPPRGGMAGMMMGGGGSSSMIFMMIIMGLSGGILACGSTVFWALCGFIGSFFTAEVDIEVRSEAYKWLEFWMSQCPQLEERSTRFRLALSRELGPQVSSTNRAARLADAAEAAHKTNEPVYLPRDGESTRISFNGWWLWIKMGVTKEGANGQPQPSGPVNLMGGGGEPEKSIRITAPFRNKAKITELLNEACKLYTDKLKTHTMIWTVAGGGGGRARWRVLDARPTRPLDTVVLEGGVAQNVCKDVQRFLQSEQWYVARGVPYRRGYLLHGPPGCGKTSFITALAGELHLVICIINLASRELTDDSLLELLSEAPRHSILLLEDVDAAFKTAPEPSAPAADSAGGRGIHNRRMNE</sequence>
<comment type="subcellular location">
    <subcellularLocation>
        <location evidence="1">Mitochondrion inner membrane</location>
        <topology evidence="1">Single-pass membrane protein</topology>
    </subcellularLocation>
</comment>
<feature type="non-terminal residue" evidence="9">
    <location>
        <position position="486"/>
    </location>
</feature>
<evidence type="ECO:0000256" key="6">
    <source>
        <dbReference type="SAM" id="SignalP"/>
    </source>
</evidence>
<accession>A0A813HKA8</accession>
<evidence type="ECO:0000256" key="2">
    <source>
        <dbReference type="ARBA" id="ARBA00007448"/>
    </source>
</evidence>
<dbReference type="SMART" id="SM00382">
    <property type="entry name" value="AAA"/>
    <property type="match status" value="1"/>
</dbReference>
<dbReference type="OrthoDB" id="10251412at2759"/>
<comment type="caution">
    <text evidence="9">The sequence shown here is derived from an EMBL/GenBank/DDBJ whole genome shotgun (WGS) entry which is preliminary data.</text>
</comment>
<evidence type="ECO:0000256" key="1">
    <source>
        <dbReference type="ARBA" id="ARBA00004434"/>
    </source>
</evidence>
<keyword evidence="10" id="KW-1185">Reference proteome</keyword>
<dbReference type="AlphaFoldDB" id="A0A813HKA8"/>
<evidence type="ECO:0000256" key="4">
    <source>
        <dbReference type="SAM" id="MobiDB-lite"/>
    </source>
</evidence>
<reference evidence="9" key="1">
    <citation type="submission" date="2021-02" db="EMBL/GenBank/DDBJ databases">
        <authorList>
            <person name="Dougan E. K."/>
            <person name="Rhodes N."/>
            <person name="Thang M."/>
            <person name="Chan C."/>
        </authorList>
    </citation>
    <scope>NUCLEOTIDE SEQUENCE</scope>
</reference>
<feature type="region of interest" description="Disordered" evidence="4">
    <location>
        <begin position="41"/>
        <end position="62"/>
    </location>
</feature>
<keyword evidence="3" id="KW-0496">Mitochondrion</keyword>
<proteinExistence type="inferred from homology"/>
<feature type="domain" description="AAA+ ATPase" evidence="7">
    <location>
        <begin position="394"/>
        <end position="485"/>
    </location>
</feature>
<dbReference type="Pfam" id="PF00004">
    <property type="entry name" value="AAA"/>
    <property type="match status" value="1"/>
</dbReference>
<dbReference type="PANTHER" id="PTHR23070">
    <property type="entry name" value="BCS1 AAA-TYPE ATPASE"/>
    <property type="match status" value="1"/>
</dbReference>
<dbReference type="Proteomes" id="UP000654075">
    <property type="component" value="Unassembled WGS sequence"/>
</dbReference>
<evidence type="ECO:0008006" key="11">
    <source>
        <dbReference type="Google" id="ProtNLM"/>
    </source>
</evidence>
<dbReference type="Pfam" id="PF08740">
    <property type="entry name" value="BCS1_N"/>
    <property type="match status" value="1"/>
</dbReference>
<dbReference type="GO" id="GO:0016887">
    <property type="term" value="F:ATP hydrolysis activity"/>
    <property type="evidence" value="ECO:0007669"/>
    <property type="project" value="InterPro"/>
</dbReference>
<feature type="transmembrane region" description="Helical" evidence="5">
    <location>
        <begin position="151"/>
        <end position="175"/>
    </location>
</feature>
<dbReference type="InterPro" id="IPR027417">
    <property type="entry name" value="P-loop_NTPase"/>
</dbReference>
<dbReference type="InterPro" id="IPR014851">
    <property type="entry name" value="BCS1_N"/>
</dbReference>
<keyword evidence="5" id="KW-0472">Membrane</keyword>
<dbReference type="InterPro" id="IPR003593">
    <property type="entry name" value="AAA+_ATPase"/>
</dbReference>
<evidence type="ECO:0000313" key="9">
    <source>
        <dbReference type="EMBL" id="CAE8637985.1"/>
    </source>
</evidence>
<evidence type="ECO:0000259" key="7">
    <source>
        <dbReference type="SMART" id="SM00382"/>
    </source>
</evidence>
<name>A0A813HKA8_POLGL</name>
<dbReference type="GO" id="GO:0005743">
    <property type="term" value="C:mitochondrial inner membrane"/>
    <property type="evidence" value="ECO:0007669"/>
    <property type="project" value="UniProtKB-SubCell"/>
</dbReference>
<gene>
    <name evidence="9" type="ORF">PGLA1383_LOCUS53282</name>
</gene>
<organism evidence="9 10">
    <name type="scientific">Polarella glacialis</name>
    <name type="common">Dinoflagellate</name>
    <dbReference type="NCBI Taxonomy" id="89957"/>
    <lineage>
        <taxon>Eukaryota</taxon>
        <taxon>Sar</taxon>
        <taxon>Alveolata</taxon>
        <taxon>Dinophyceae</taxon>
        <taxon>Suessiales</taxon>
        <taxon>Suessiaceae</taxon>
        <taxon>Polarella</taxon>
    </lineage>
</organism>
<protein>
    <recommendedName>
        <fullName evidence="11">Mitochondrial chaperone BCS1</fullName>
    </recommendedName>
</protein>
<keyword evidence="3" id="KW-0999">Mitochondrion inner membrane</keyword>
<feature type="domain" description="BCS1 N-terminal" evidence="8">
    <location>
        <begin position="158"/>
        <end position="363"/>
    </location>
</feature>
<evidence type="ECO:0000313" key="10">
    <source>
        <dbReference type="Proteomes" id="UP000654075"/>
    </source>
</evidence>
<dbReference type="SMART" id="SM01024">
    <property type="entry name" value="BCS1_N"/>
    <property type="match status" value="1"/>
</dbReference>
<keyword evidence="5" id="KW-1133">Transmembrane helix</keyword>
<dbReference type="EMBL" id="CAJNNV010031827">
    <property type="protein sequence ID" value="CAE8637985.1"/>
    <property type="molecule type" value="Genomic_DNA"/>
</dbReference>
<keyword evidence="5" id="KW-0812">Transmembrane</keyword>
<dbReference type="Gene3D" id="3.40.50.300">
    <property type="entry name" value="P-loop containing nucleotide triphosphate hydrolases"/>
    <property type="match status" value="1"/>
</dbReference>
<feature type="compositionally biased region" description="Low complexity" evidence="4">
    <location>
        <begin position="463"/>
        <end position="474"/>
    </location>
</feature>
<dbReference type="SUPFAM" id="SSF52540">
    <property type="entry name" value="P-loop containing nucleoside triphosphate hydrolases"/>
    <property type="match status" value="1"/>
</dbReference>
<keyword evidence="6" id="KW-0732">Signal</keyword>
<dbReference type="InterPro" id="IPR003959">
    <property type="entry name" value="ATPase_AAA_core"/>
</dbReference>
<evidence type="ECO:0000256" key="3">
    <source>
        <dbReference type="ARBA" id="ARBA00022792"/>
    </source>
</evidence>
<comment type="similarity">
    <text evidence="2">Belongs to the AAA ATPase family. BCS1 subfamily.</text>
</comment>
<feature type="chain" id="PRO_5032827892" description="Mitochondrial chaperone BCS1" evidence="6">
    <location>
        <begin position="28"/>
        <end position="486"/>
    </location>
</feature>
<feature type="signal peptide" evidence="6">
    <location>
        <begin position="1"/>
        <end position="27"/>
    </location>
</feature>
<evidence type="ECO:0000259" key="8">
    <source>
        <dbReference type="SMART" id="SM01024"/>
    </source>
</evidence>
<dbReference type="GO" id="GO:0005524">
    <property type="term" value="F:ATP binding"/>
    <property type="evidence" value="ECO:0007669"/>
    <property type="project" value="InterPro"/>
</dbReference>